<dbReference type="EMBL" id="JAODUO010000751">
    <property type="protein sequence ID" value="KAK2175087.1"/>
    <property type="molecule type" value="Genomic_DNA"/>
</dbReference>
<feature type="chain" id="PRO_5042052546" evidence="3">
    <location>
        <begin position="33"/>
        <end position="264"/>
    </location>
</feature>
<keyword evidence="3" id="KW-0732">Signal</keyword>
<reference evidence="4" key="1">
    <citation type="journal article" date="2023" name="Mol. Biol. Evol.">
        <title>Third-Generation Sequencing Reveals the Adaptive Role of the Epigenome in Three Deep-Sea Polychaetes.</title>
        <authorList>
            <person name="Perez M."/>
            <person name="Aroh O."/>
            <person name="Sun Y."/>
            <person name="Lan Y."/>
            <person name="Juniper S.K."/>
            <person name="Young C.R."/>
            <person name="Angers B."/>
            <person name="Qian P.Y."/>
        </authorList>
    </citation>
    <scope>NUCLEOTIDE SEQUENCE</scope>
    <source>
        <strain evidence="4">R07B-5</strain>
    </source>
</reference>
<feature type="compositionally biased region" description="Polar residues" evidence="1">
    <location>
        <begin position="154"/>
        <end position="173"/>
    </location>
</feature>
<keyword evidence="2" id="KW-0812">Transmembrane</keyword>
<proteinExistence type="predicted"/>
<gene>
    <name evidence="4" type="ORF">NP493_753g00012</name>
</gene>
<evidence type="ECO:0000256" key="3">
    <source>
        <dbReference type="SAM" id="SignalP"/>
    </source>
</evidence>
<evidence type="ECO:0000313" key="4">
    <source>
        <dbReference type="EMBL" id="KAK2175087.1"/>
    </source>
</evidence>
<accession>A0AAD9NLW7</accession>
<keyword evidence="2" id="KW-0472">Membrane</keyword>
<evidence type="ECO:0000256" key="2">
    <source>
        <dbReference type="SAM" id="Phobius"/>
    </source>
</evidence>
<sequence length="264" mass="28744">MMWTAANSAVVLPTAATLFLLVPFLPRHGAVAVPATPTPATLTPAVTTDEETYNYGDDDKAKLTHVGRIIDALESLGILSSPQRTCYKLDRITKTPVTKDTRSWKIGIFLYMVDVGSDGIGVDGKATGEVNPGRDDGSVEADGEMEVMRPQNNCFTKTNTSKNSTEDNSNVALNRTRKSDADSEAGNSQGSWVDGYTDVHFSKTQIMVIVTCSTVIGAFFVTAFFLRLRNYLKRVHRDENSSRSRSMAMFGGSSYYSDSAILKA</sequence>
<organism evidence="4 5">
    <name type="scientific">Ridgeia piscesae</name>
    <name type="common">Tubeworm</name>
    <dbReference type="NCBI Taxonomy" id="27915"/>
    <lineage>
        <taxon>Eukaryota</taxon>
        <taxon>Metazoa</taxon>
        <taxon>Spiralia</taxon>
        <taxon>Lophotrochozoa</taxon>
        <taxon>Annelida</taxon>
        <taxon>Polychaeta</taxon>
        <taxon>Sedentaria</taxon>
        <taxon>Canalipalpata</taxon>
        <taxon>Sabellida</taxon>
        <taxon>Siboglinidae</taxon>
        <taxon>Ridgeia</taxon>
    </lineage>
</organism>
<comment type="caution">
    <text evidence="4">The sequence shown here is derived from an EMBL/GenBank/DDBJ whole genome shotgun (WGS) entry which is preliminary data.</text>
</comment>
<feature type="signal peptide" evidence="3">
    <location>
        <begin position="1"/>
        <end position="32"/>
    </location>
</feature>
<dbReference type="AlphaFoldDB" id="A0AAD9NLW7"/>
<keyword evidence="2" id="KW-1133">Transmembrane helix</keyword>
<name>A0AAD9NLW7_RIDPI</name>
<evidence type="ECO:0000313" key="5">
    <source>
        <dbReference type="Proteomes" id="UP001209878"/>
    </source>
</evidence>
<protein>
    <submittedName>
        <fullName evidence="4">Uncharacterized protein</fullName>
    </submittedName>
</protein>
<keyword evidence="5" id="KW-1185">Reference proteome</keyword>
<feature type="region of interest" description="Disordered" evidence="1">
    <location>
        <begin position="154"/>
        <end position="188"/>
    </location>
</feature>
<feature type="transmembrane region" description="Helical" evidence="2">
    <location>
        <begin position="206"/>
        <end position="226"/>
    </location>
</feature>
<evidence type="ECO:0000256" key="1">
    <source>
        <dbReference type="SAM" id="MobiDB-lite"/>
    </source>
</evidence>
<dbReference type="Proteomes" id="UP001209878">
    <property type="component" value="Unassembled WGS sequence"/>
</dbReference>